<dbReference type="OrthoDB" id="3296212at2"/>
<evidence type="ECO:0000313" key="3">
    <source>
        <dbReference type="Proteomes" id="UP000239415"/>
    </source>
</evidence>
<keyword evidence="2" id="KW-0560">Oxidoreductase</keyword>
<dbReference type="RefSeq" id="WP_106322364.1">
    <property type="nucleotide sequence ID" value="NZ_BOMO01000051.1"/>
</dbReference>
<dbReference type="Proteomes" id="UP000239415">
    <property type="component" value="Unassembled WGS sequence"/>
</dbReference>
<proteinExistence type="predicted"/>
<feature type="domain" description="Carboxymuconolactone decarboxylase-like" evidence="1">
    <location>
        <begin position="57"/>
        <end position="104"/>
    </location>
</feature>
<dbReference type="SUPFAM" id="SSF69118">
    <property type="entry name" value="AhpD-like"/>
    <property type="match status" value="1"/>
</dbReference>
<dbReference type="AlphaFoldDB" id="A0A2T0K8M6"/>
<dbReference type="NCBIfam" id="TIGR00778">
    <property type="entry name" value="ahpD_dom"/>
    <property type="match status" value="1"/>
</dbReference>
<gene>
    <name evidence="2" type="ORF">CLV67_110180</name>
</gene>
<evidence type="ECO:0000313" key="2">
    <source>
        <dbReference type="EMBL" id="PRX19428.1"/>
    </source>
</evidence>
<protein>
    <submittedName>
        <fullName evidence="2">AhpD family alkylhydroperoxidase</fullName>
    </submittedName>
</protein>
<dbReference type="InterPro" id="IPR029032">
    <property type="entry name" value="AhpD-like"/>
</dbReference>
<dbReference type="InterPro" id="IPR003779">
    <property type="entry name" value="CMD-like"/>
</dbReference>
<dbReference type="EMBL" id="PVMZ01000010">
    <property type="protein sequence ID" value="PRX19428.1"/>
    <property type="molecule type" value="Genomic_DNA"/>
</dbReference>
<comment type="caution">
    <text evidence="2">The sequence shown here is derived from an EMBL/GenBank/DDBJ whole genome shotgun (WGS) entry which is preliminary data.</text>
</comment>
<accession>A0A2T0K8M6</accession>
<sequence>MGRLVSRLTHPVTSAHVRHVKPVPPAAARGTVARVYRDLADEFGILAPPVVLHSPAPDVLAACWTMLRETLLVEAAVGRRTKEIVATAVSLANRCPYCVEVHSTAVDGLAGTWAAPLMRTHGLDGVTDPRLRDLARWAQATAAQPPERPPAPFTADEEAEIIGVVVTFHHINRMVNVFLRDSPMPRMPARADGPVRRLTGRVLGAWARPRRLPGRSLDLLPAATTAADLSWAAGRDHIATAFARAGAAVDAAGGSCVPEPVLQTVETLLAERPAVALEPHDRGWLDAAVGRLPQEHRAAGRLASLTAFASYRVTDQMIGEVRDRGYDDAALIGLTAWASLAAARTIGARLRPEPITR</sequence>
<reference evidence="2 3" key="1">
    <citation type="submission" date="2018-03" db="EMBL/GenBank/DDBJ databases">
        <title>Genomic Encyclopedia of Archaeal and Bacterial Type Strains, Phase II (KMG-II): from individual species to whole genera.</title>
        <authorList>
            <person name="Goeker M."/>
        </authorList>
    </citation>
    <scope>NUCLEOTIDE SEQUENCE [LARGE SCALE GENOMIC DNA]</scope>
    <source>
        <strain evidence="2 3">DSM 43146</strain>
    </source>
</reference>
<dbReference type="Gene3D" id="1.20.1290.10">
    <property type="entry name" value="AhpD-like"/>
    <property type="match status" value="1"/>
</dbReference>
<dbReference type="Pfam" id="PF02627">
    <property type="entry name" value="CMD"/>
    <property type="match status" value="1"/>
</dbReference>
<organism evidence="2 3">
    <name type="scientific">Actinoplanes italicus</name>
    <dbReference type="NCBI Taxonomy" id="113567"/>
    <lineage>
        <taxon>Bacteria</taxon>
        <taxon>Bacillati</taxon>
        <taxon>Actinomycetota</taxon>
        <taxon>Actinomycetes</taxon>
        <taxon>Micromonosporales</taxon>
        <taxon>Micromonosporaceae</taxon>
        <taxon>Actinoplanes</taxon>
    </lineage>
</organism>
<keyword evidence="3" id="KW-1185">Reference proteome</keyword>
<evidence type="ECO:0000259" key="1">
    <source>
        <dbReference type="Pfam" id="PF02627"/>
    </source>
</evidence>
<dbReference type="GO" id="GO:0051920">
    <property type="term" value="F:peroxiredoxin activity"/>
    <property type="evidence" value="ECO:0007669"/>
    <property type="project" value="InterPro"/>
</dbReference>
<keyword evidence="2" id="KW-0575">Peroxidase</keyword>
<dbReference type="InterPro" id="IPR004675">
    <property type="entry name" value="AhpD_core"/>
</dbReference>
<name>A0A2T0K8M6_9ACTN</name>